<reference evidence="3" key="1">
    <citation type="journal article" date="2019" name="Int. J. Syst. Evol. Microbiol.">
        <title>The Global Catalogue of Microorganisms (GCM) 10K type strain sequencing project: providing services to taxonomists for standard genome sequencing and annotation.</title>
        <authorList>
            <consortium name="The Broad Institute Genomics Platform"/>
            <consortium name="The Broad Institute Genome Sequencing Center for Infectious Disease"/>
            <person name="Wu L."/>
            <person name="Ma J."/>
        </authorList>
    </citation>
    <scope>NUCLEOTIDE SEQUENCE [LARGE SCALE GENOMIC DNA]</scope>
    <source>
        <strain evidence="3">JCM 17085</strain>
    </source>
</reference>
<dbReference type="RefSeq" id="WP_345101257.1">
    <property type="nucleotide sequence ID" value="NZ_BAABCV010000003.1"/>
</dbReference>
<dbReference type="InterPro" id="IPR007312">
    <property type="entry name" value="Phosphoesterase"/>
</dbReference>
<comment type="caution">
    <text evidence="2">The sequence shown here is derived from an EMBL/GenBank/DDBJ whole genome shotgun (WGS) entry which is preliminary data.</text>
</comment>
<dbReference type="CDD" id="cd16013">
    <property type="entry name" value="AcpA"/>
    <property type="match status" value="1"/>
</dbReference>
<evidence type="ECO:0000313" key="3">
    <source>
        <dbReference type="Proteomes" id="UP001500841"/>
    </source>
</evidence>
<keyword evidence="1" id="KW-0378">Hydrolase</keyword>
<protein>
    <submittedName>
        <fullName evidence="2">Acid phosphatase</fullName>
    </submittedName>
</protein>
<dbReference type="InterPro" id="IPR017850">
    <property type="entry name" value="Alkaline_phosphatase_core_sf"/>
</dbReference>
<accession>A0ABP7WIG5</accession>
<dbReference type="Proteomes" id="UP001500841">
    <property type="component" value="Unassembled WGS sequence"/>
</dbReference>
<evidence type="ECO:0000256" key="1">
    <source>
        <dbReference type="ARBA" id="ARBA00022801"/>
    </source>
</evidence>
<dbReference type="EMBL" id="BAABCV010000003">
    <property type="protein sequence ID" value="GAA4089751.1"/>
    <property type="molecule type" value="Genomic_DNA"/>
</dbReference>
<dbReference type="PANTHER" id="PTHR31956">
    <property type="entry name" value="NON-SPECIFIC PHOSPHOLIPASE C4-RELATED"/>
    <property type="match status" value="1"/>
</dbReference>
<gene>
    <name evidence="2" type="ORF">GCM10022392_08930</name>
</gene>
<dbReference type="PANTHER" id="PTHR31956:SF1">
    <property type="entry name" value="NON-SPECIFIC PHOSPHOLIPASE C1"/>
    <property type="match status" value="1"/>
</dbReference>
<dbReference type="Gene3D" id="3.40.720.10">
    <property type="entry name" value="Alkaline Phosphatase, subunit A"/>
    <property type="match status" value="2"/>
</dbReference>
<name>A0ABP7WIG5_9SPHI</name>
<proteinExistence type="predicted"/>
<evidence type="ECO:0000313" key="2">
    <source>
        <dbReference type="EMBL" id="GAA4089751.1"/>
    </source>
</evidence>
<sequence>MSKALYSLIYLFWMKTKFNKYISILTALTLFGVMPVNAQLRKVKHVVVIYMENHSFDNLWGQFPGADGLDQAKKENIIQVDANGKTYETLPPVPRSSAFPTNLPNNIFNIDQYVSADQITPDVTHRFYQEQLQIDGGKMDKFATYNYTKGLAMGYYKTNELPLYELAKKYTLCDRFFHSAFGGSFLNHQWLVAAATPTFPNAPAVMKAQVDASGKLIKDGSVTPDGYAVNTLNSVNLHPKNADPAGLVPIQTAPNIGDRLTDKGVSWAWYAGGWNKADAGAADPGFSYHHQPLVYFQRYTPGSKDRKEHLKDEVEFFEAAKKGTLPAVSFVKPTGVENEHPGNSSVKQGEEHAVKIINAVLNGPNGKDAVIILTYDENGGFWDHVAPPTIDKWGPGSRIPALIVSPFAKKGYVDHTQYETLSILAFIEKRWKLKPLADRDAKADPFSHAFDF</sequence>
<organism evidence="2 3">
    <name type="scientific">Mucilaginibacter panaciglaebae</name>
    <dbReference type="NCBI Taxonomy" id="502331"/>
    <lineage>
        <taxon>Bacteria</taxon>
        <taxon>Pseudomonadati</taxon>
        <taxon>Bacteroidota</taxon>
        <taxon>Sphingobacteriia</taxon>
        <taxon>Sphingobacteriales</taxon>
        <taxon>Sphingobacteriaceae</taxon>
        <taxon>Mucilaginibacter</taxon>
    </lineage>
</organism>
<keyword evidence="3" id="KW-1185">Reference proteome</keyword>
<dbReference type="Pfam" id="PF04185">
    <property type="entry name" value="Phosphoesterase"/>
    <property type="match status" value="1"/>
</dbReference>